<dbReference type="RefSeq" id="WP_039410901.1">
    <property type="nucleotide sequence ID" value="NZ_CP010310.2"/>
</dbReference>
<dbReference type="Proteomes" id="UP000254589">
    <property type="component" value="Unassembled WGS sequence"/>
</dbReference>
<feature type="transmembrane region" description="Helical" evidence="9">
    <location>
        <begin position="311"/>
        <end position="332"/>
    </location>
</feature>
<dbReference type="InterPro" id="IPR051084">
    <property type="entry name" value="H+-coupled_symporters"/>
</dbReference>
<name>A0AAJ5CYN8_PANPU</name>
<dbReference type="InterPro" id="IPR036259">
    <property type="entry name" value="MFS_trans_sf"/>
</dbReference>
<comment type="similarity">
    <text evidence="2">Belongs to the major facilitator superfamily. Metabolite:H+ Symporter (MHS) family (TC 2.A.1.6) family.</text>
</comment>
<dbReference type="NCBIfam" id="NF011656">
    <property type="entry name" value="PRK15075.1"/>
    <property type="match status" value="1"/>
</dbReference>
<evidence type="ECO:0000313" key="12">
    <source>
        <dbReference type="EMBL" id="SUA88746.1"/>
    </source>
</evidence>
<dbReference type="FunFam" id="1.20.1250.20:FF:000001">
    <property type="entry name" value="Dicarboxylate MFS transporter"/>
    <property type="match status" value="1"/>
</dbReference>
<keyword evidence="7 9" id="KW-1133">Transmembrane helix</keyword>
<dbReference type="PROSITE" id="PS00216">
    <property type="entry name" value="SUGAR_TRANSPORT_1"/>
    <property type="match status" value="2"/>
</dbReference>
<keyword evidence="13" id="KW-1185">Reference proteome</keyword>
<keyword evidence="8 9" id="KW-0472">Membrane</keyword>
<feature type="transmembrane region" description="Helical" evidence="9">
    <location>
        <begin position="57"/>
        <end position="81"/>
    </location>
</feature>
<feature type="transmembrane region" description="Helical" evidence="9">
    <location>
        <begin position="376"/>
        <end position="396"/>
    </location>
</feature>
<feature type="transmembrane region" description="Helical" evidence="9">
    <location>
        <begin position="123"/>
        <end position="147"/>
    </location>
</feature>
<feature type="transmembrane region" description="Helical" evidence="9">
    <location>
        <begin position="282"/>
        <end position="302"/>
    </location>
</feature>
<feature type="transmembrane region" description="Helical" evidence="9">
    <location>
        <begin position="242"/>
        <end position="262"/>
    </location>
</feature>
<reference evidence="11" key="2">
    <citation type="submission" date="2016-11" db="EMBL/GenBank/DDBJ databases">
        <title>Complete Genome Sequencing of Pandoraea pulmonicola DSM 16583.</title>
        <authorList>
            <person name="Chan K.-G."/>
        </authorList>
    </citation>
    <scope>NUCLEOTIDE SEQUENCE</scope>
    <source>
        <strain evidence="11">DSM 16583</strain>
    </source>
</reference>
<evidence type="ECO:0000256" key="1">
    <source>
        <dbReference type="ARBA" id="ARBA00004651"/>
    </source>
</evidence>
<evidence type="ECO:0000256" key="9">
    <source>
        <dbReference type="SAM" id="Phobius"/>
    </source>
</evidence>
<keyword evidence="3" id="KW-0813">Transport</keyword>
<feature type="domain" description="Major facilitator superfamily (MFS) profile" evidence="10">
    <location>
        <begin position="21"/>
        <end position="429"/>
    </location>
</feature>
<feature type="transmembrane region" description="Helical" evidence="9">
    <location>
        <begin position="344"/>
        <end position="364"/>
    </location>
</feature>
<evidence type="ECO:0000256" key="6">
    <source>
        <dbReference type="ARBA" id="ARBA00022847"/>
    </source>
</evidence>
<feature type="transmembrane region" description="Helical" evidence="9">
    <location>
        <begin position="408"/>
        <end position="425"/>
    </location>
</feature>
<keyword evidence="6" id="KW-0769">Symport</keyword>
<dbReference type="InterPro" id="IPR005829">
    <property type="entry name" value="Sugar_transporter_CS"/>
</dbReference>
<dbReference type="Gene3D" id="1.20.1250.20">
    <property type="entry name" value="MFS general substrate transporter like domains"/>
    <property type="match status" value="2"/>
</dbReference>
<evidence type="ECO:0000256" key="3">
    <source>
        <dbReference type="ARBA" id="ARBA00022448"/>
    </source>
</evidence>
<dbReference type="AlphaFoldDB" id="A0AAJ5CYN8"/>
<keyword evidence="5 9" id="KW-0812">Transmembrane</keyword>
<dbReference type="Proteomes" id="UP000035086">
    <property type="component" value="Chromosome"/>
</dbReference>
<dbReference type="KEGG" id="ppul:RO07_20055"/>
<feature type="transmembrane region" description="Helical" evidence="9">
    <location>
        <begin position="93"/>
        <end position="117"/>
    </location>
</feature>
<dbReference type="EMBL" id="UGSJ01000001">
    <property type="protein sequence ID" value="SUA88746.1"/>
    <property type="molecule type" value="Genomic_DNA"/>
</dbReference>
<sequence length="440" mass="47714">MATSPANPASVSRSSSSKIATVIRVTSGNFMEMFDFFLFGFYATYISSTFFPSGDEFASLMLTFMTFGAGFLMRPLGAIILGAYVDRIGRRKGLIVTLSIMAMGTILIAFVPGFATIGYAAPFLVLVGRLLQGFSAGVELGGVSVYLSEMATPGHKGFYVSWQSGSQQVAIIVAALLGYWLNRTLTPGQVADWGWRIPFFIGCMIVPVLFMIRRSLQETEAFLARKHRPSTGEIFRSMVQNWGLVVAGMMLVAMTTVSFYLITVYTPTFGKSVLKLSTTDALVVTFCVGVSNFLWLPVMGALSDRVGRKPLLIVFTVLTILTAYPVMAWLVVQPTFGKMLLVELWLSFLYASYNGAMVVALTEIMPVDVRTAGFSLAYSLATALFGGFTPAVATGLIEITGNKAAPGWWMTFAAVCGLIATLVLYRRRGVPDAAMAAVRE</sequence>
<dbReference type="PROSITE" id="PS50850">
    <property type="entry name" value="MFS"/>
    <property type="match status" value="1"/>
</dbReference>
<feature type="transmembrane region" description="Helical" evidence="9">
    <location>
        <begin position="159"/>
        <end position="181"/>
    </location>
</feature>
<evidence type="ECO:0000256" key="8">
    <source>
        <dbReference type="ARBA" id="ARBA00023136"/>
    </source>
</evidence>
<dbReference type="Pfam" id="PF07690">
    <property type="entry name" value="MFS_1"/>
    <property type="match status" value="1"/>
</dbReference>
<dbReference type="SUPFAM" id="SSF103473">
    <property type="entry name" value="MFS general substrate transporter"/>
    <property type="match status" value="1"/>
</dbReference>
<evidence type="ECO:0000313" key="11">
    <source>
        <dbReference type="EMBL" id="AJC22209.1"/>
    </source>
</evidence>
<dbReference type="GO" id="GO:0005886">
    <property type="term" value="C:plasma membrane"/>
    <property type="evidence" value="ECO:0007669"/>
    <property type="project" value="UniProtKB-SubCell"/>
</dbReference>
<reference evidence="13" key="1">
    <citation type="submission" date="2014-12" db="EMBL/GenBank/DDBJ databases">
        <title>Complete Genome Sequencing of Pandoraea pulmonicola DSM 16583.</title>
        <authorList>
            <person name="Chan K.-G."/>
        </authorList>
    </citation>
    <scope>NUCLEOTIDE SEQUENCE [LARGE SCALE GENOMIC DNA]</scope>
    <source>
        <strain evidence="13">DSM 16583</strain>
    </source>
</reference>
<evidence type="ECO:0000256" key="5">
    <source>
        <dbReference type="ARBA" id="ARBA00022692"/>
    </source>
</evidence>
<dbReference type="CDD" id="cd17368">
    <property type="entry name" value="MFS_CitA"/>
    <property type="match status" value="1"/>
</dbReference>
<proteinExistence type="inferred from homology"/>
<organism evidence="12 14">
    <name type="scientific">Pandoraea pulmonicola</name>
    <dbReference type="NCBI Taxonomy" id="93221"/>
    <lineage>
        <taxon>Bacteria</taxon>
        <taxon>Pseudomonadati</taxon>
        <taxon>Pseudomonadota</taxon>
        <taxon>Betaproteobacteria</taxon>
        <taxon>Burkholderiales</taxon>
        <taxon>Burkholderiaceae</taxon>
        <taxon>Pandoraea</taxon>
    </lineage>
</organism>
<dbReference type="InterPro" id="IPR011701">
    <property type="entry name" value="MFS"/>
</dbReference>
<reference evidence="12 14" key="3">
    <citation type="submission" date="2018-06" db="EMBL/GenBank/DDBJ databases">
        <authorList>
            <consortium name="Pathogen Informatics"/>
            <person name="Doyle S."/>
        </authorList>
    </citation>
    <scope>NUCLEOTIDE SEQUENCE [LARGE SCALE GENOMIC DNA]</scope>
    <source>
        <strain evidence="12 14">NCTC13159</strain>
    </source>
</reference>
<dbReference type="PROSITE" id="PS00217">
    <property type="entry name" value="SUGAR_TRANSPORT_2"/>
    <property type="match status" value="1"/>
</dbReference>
<evidence type="ECO:0000259" key="10">
    <source>
        <dbReference type="PROSITE" id="PS50850"/>
    </source>
</evidence>
<evidence type="ECO:0000256" key="2">
    <source>
        <dbReference type="ARBA" id="ARBA00008240"/>
    </source>
</evidence>
<protein>
    <submittedName>
        <fullName evidence="12">Alpha-ketoglutarate permease</fullName>
    </submittedName>
    <submittedName>
        <fullName evidence="11">MFS transporter</fullName>
    </submittedName>
</protein>
<dbReference type="PANTHER" id="PTHR43528">
    <property type="entry name" value="ALPHA-KETOGLUTARATE PERMEASE"/>
    <property type="match status" value="1"/>
</dbReference>
<evidence type="ECO:0000313" key="13">
    <source>
        <dbReference type="Proteomes" id="UP000035086"/>
    </source>
</evidence>
<keyword evidence="4" id="KW-1003">Cell membrane</keyword>
<dbReference type="InterPro" id="IPR020846">
    <property type="entry name" value="MFS_dom"/>
</dbReference>
<comment type="subcellular location">
    <subcellularLocation>
        <location evidence="1">Cell membrane</location>
        <topology evidence="1">Multi-pass membrane protein</topology>
    </subcellularLocation>
</comment>
<dbReference type="PANTHER" id="PTHR43528:SF6">
    <property type="entry name" value="CITRATE-PROTON SYMPORTER"/>
    <property type="match status" value="1"/>
</dbReference>
<accession>A0AAJ5CYN8</accession>
<evidence type="ECO:0000313" key="14">
    <source>
        <dbReference type="Proteomes" id="UP000254589"/>
    </source>
</evidence>
<feature type="transmembrane region" description="Helical" evidence="9">
    <location>
        <begin position="193"/>
        <end position="212"/>
    </location>
</feature>
<dbReference type="GO" id="GO:0015293">
    <property type="term" value="F:symporter activity"/>
    <property type="evidence" value="ECO:0007669"/>
    <property type="project" value="UniProtKB-KW"/>
</dbReference>
<dbReference type="EMBL" id="CP010310">
    <property type="protein sequence ID" value="AJC22209.1"/>
    <property type="molecule type" value="Genomic_DNA"/>
</dbReference>
<evidence type="ECO:0000256" key="4">
    <source>
        <dbReference type="ARBA" id="ARBA00022475"/>
    </source>
</evidence>
<evidence type="ECO:0000256" key="7">
    <source>
        <dbReference type="ARBA" id="ARBA00022989"/>
    </source>
</evidence>
<gene>
    <name evidence="12" type="primary">kgtP_1</name>
    <name evidence="12" type="ORF">NCTC13159_00196</name>
    <name evidence="11" type="ORF">RO07_20055</name>
</gene>